<sequence length="98" mass="11661">MMYFSLFYFGIILFDNLDYWTMEQNCLVEIVINISRDCKRKISMLIKNLESVLDNTGNYYRSTKYLIVNICTVYCDHPSSLLFSVITLYLQFEVNKII</sequence>
<dbReference type="AlphaFoldDB" id="A0A8H3LWL8"/>
<comment type="caution">
    <text evidence="1">The sequence shown here is derived from an EMBL/GenBank/DDBJ whole genome shotgun (WGS) entry which is preliminary data.</text>
</comment>
<name>A0A8H3LWL8_9GLOM</name>
<organism evidence="1 2">
    <name type="scientific">Rhizophagus clarus</name>
    <dbReference type="NCBI Taxonomy" id="94130"/>
    <lineage>
        <taxon>Eukaryota</taxon>
        <taxon>Fungi</taxon>
        <taxon>Fungi incertae sedis</taxon>
        <taxon>Mucoromycota</taxon>
        <taxon>Glomeromycotina</taxon>
        <taxon>Glomeromycetes</taxon>
        <taxon>Glomerales</taxon>
        <taxon>Glomeraceae</taxon>
        <taxon>Rhizophagus</taxon>
    </lineage>
</organism>
<gene>
    <name evidence="1" type="ORF">RCL2_002016700</name>
</gene>
<evidence type="ECO:0000313" key="1">
    <source>
        <dbReference type="EMBL" id="GES93421.1"/>
    </source>
</evidence>
<protein>
    <submittedName>
        <fullName evidence="1">Uncharacterized protein</fullName>
    </submittedName>
</protein>
<reference evidence="1" key="1">
    <citation type="submission" date="2019-10" db="EMBL/GenBank/DDBJ databases">
        <title>Conservation and host-specific expression of non-tandemly repeated heterogenous ribosome RNA gene in arbuscular mycorrhizal fungi.</title>
        <authorList>
            <person name="Maeda T."/>
            <person name="Kobayashi Y."/>
            <person name="Nakagawa T."/>
            <person name="Ezawa T."/>
            <person name="Yamaguchi K."/>
            <person name="Bino T."/>
            <person name="Nishimoto Y."/>
            <person name="Shigenobu S."/>
            <person name="Kawaguchi M."/>
        </authorList>
    </citation>
    <scope>NUCLEOTIDE SEQUENCE</scope>
    <source>
        <strain evidence="1">HR1</strain>
    </source>
</reference>
<dbReference type="EMBL" id="BLAL01000228">
    <property type="protein sequence ID" value="GES93421.1"/>
    <property type="molecule type" value="Genomic_DNA"/>
</dbReference>
<proteinExistence type="predicted"/>
<evidence type="ECO:0000313" key="2">
    <source>
        <dbReference type="Proteomes" id="UP000615446"/>
    </source>
</evidence>
<accession>A0A8H3LWL8</accession>
<dbReference type="Proteomes" id="UP000615446">
    <property type="component" value="Unassembled WGS sequence"/>
</dbReference>